<proteinExistence type="inferred from homology"/>
<gene>
    <name evidence="4" type="ORF">K503DRAFT_784048</name>
</gene>
<sequence>MFSPKSPAQSTSLLGKLGIEAALEAAADPSITPKPKIFDEFALTDRVGLVSGANRGLGLETALACCEAGARVVYCFDLPEKPSDEWVACRDYVARLGNNSRLEYFSATVTDQEAIWRKAEEIGDKEGRMDFCVAAAGILRSTIDCLEYPAQEFRDVGRPSSMSTPPVPFSPHRLLADRWLASGTVAAIILIASLSGSITNRGHTWVSYNSSKSAVLQLARSMACELGEKNIRVNSLSPGYIRTSMNASFLEKQPHLFDKWSNMNPLGRLGRPDELRGVVTWLASDASTFCTGSDIIISGGYRSGRFFIQASRGRAVATRGRSSKRMYISATGRATTSTYILFVFYLLNLRMQIFISSSRAMPEQVYIQAQDAGATSVIQSLRTQKPEPPIDLVPILSTPAEAGNSGNAREYGENDVIPYVLTLGPGALDRNAALAMGLLPVRSRFPDFPLPALRTLTLFDVPRDVVRRIVLQRMSVAGSLEELSYREKEDKRVPNDWQHQAKKYHRIGSLKSFRYGDIVGRRWSEL</sequence>
<evidence type="ECO:0000313" key="4">
    <source>
        <dbReference type="EMBL" id="OAX36860.1"/>
    </source>
</evidence>
<evidence type="ECO:0000256" key="3">
    <source>
        <dbReference type="ARBA" id="ARBA00023002"/>
    </source>
</evidence>
<protein>
    <submittedName>
        <fullName evidence="4">NAD(P)-binding protein</fullName>
    </submittedName>
</protein>
<dbReference type="PRINTS" id="PR00081">
    <property type="entry name" value="GDHRDH"/>
</dbReference>
<dbReference type="SUPFAM" id="SSF51735">
    <property type="entry name" value="NAD(P)-binding Rossmann-fold domains"/>
    <property type="match status" value="1"/>
</dbReference>
<dbReference type="GO" id="GO:0050664">
    <property type="term" value="F:oxidoreductase activity, acting on NAD(P)H, oxygen as acceptor"/>
    <property type="evidence" value="ECO:0007669"/>
    <property type="project" value="TreeGrafter"/>
</dbReference>
<evidence type="ECO:0000256" key="2">
    <source>
        <dbReference type="ARBA" id="ARBA00022857"/>
    </source>
</evidence>
<reference evidence="4 5" key="1">
    <citation type="submission" date="2016-06" db="EMBL/GenBank/DDBJ databases">
        <title>Comparative genomics of the ectomycorrhizal sister species Rhizopogon vinicolor and Rhizopogon vesiculosus (Basidiomycota: Boletales) reveals a divergence of the mating type B locus.</title>
        <authorList>
            <consortium name="DOE Joint Genome Institute"/>
            <person name="Mujic A.B."/>
            <person name="Kuo A."/>
            <person name="Tritt A."/>
            <person name="Lipzen A."/>
            <person name="Chen C."/>
            <person name="Johnson J."/>
            <person name="Sharma A."/>
            <person name="Barry K."/>
            <person name="Grigoriev I.V."/>
            <person name="Spatafora J.W."/>
        </authorList>
    </citation>
    <scope>NUCLEOTIDE SEQUENCE [LARGE SCALE GENOMIC DNA]</scope>
    <source>
        <strain evidence="4 5">AM-OR11-026</strain>
    </source>
</reference>
<dbReference type="EMBL" id="KV448388">
    <property type="protein sequence ID" value="OAX36860.1"/>
    <property type="molecule type" value="Genomic_DNA"/>
</dbReference>
<dbReference type="Proteomes" id="UP000092154">
    <property type="component" value="Unassembled WGS sequence"/>
</dbReference>
<dbReference type="Pfam" id="PF13561">
    <property type="entry name" value="adh_short_C2"/>
    <property type="match status" value="1"/>
</dbReference>
<dbReference type="InterPro" id="IPR002347">
    <property type="entry name" value="SDR_fam"/>
</dbReference>
<dbReference type="InterPro" id="IPR020904">
    <property type="entry name" value="Sc_DH/Rdtase_CS"/>
</dbReference>
<dbReference type="GO" id="GO:0016616">
    <property type="term" value="F:oxidoreductase activity, acting on the CH-OH group of donors, NAD or NADP as acceptor"/>
    <property type="evidence" value="ECO:0007669"/>
    <property type="project" value="UniProtKB-ARBA"/>
</dbReference>
<keyword evidence="3" id="KW-0560">Oxidoreductase</keyword>
<dbReference type="InParanoid" id="A0A1B7MW81"/>
<dbReference type="AlphaFoldDB" id="A0A1B7MW81"/>
<keyword evidence="5" id="KW-1185">Reference proteome</keyword>
<evidence type="ECO:0000256" key="1">
    <source>
        <dbReference type="ARBA" id="ARBA00006484"/>
    </source>
</evidence>
<dbReference type="PROSITE" id="PS00061">
    <property type="entry name" value="ADH_SHORT"/>
    <property type="match status" value="1"/>
</dbReference>
<dbReference type="OrthoDB" id="1669814at2759"/>
<comment type="similarity">
    <text evidence="1">Belongs to the short-chain dehydrogenases/reductases (SDR) family.</text>
</comment>
<organism evidence="4 5">
    <name type="scientific">Rhizopogon vinicolor AM-OR11-026</name>
    <dbReference type="NCBI Taxonomy" id="1314800"/>
    <lineage>
        <taxon>Eukaryota</taxon>
        <taxon>Fungi</taxon>
        <taxon>Dikarya</taxon>
        <taxon>Basidiomycota</taxon>
        <taxon>Agaricomycotina</taxon>
        <taxon>Agaricomycetes</taxon>
        <taxon>Agaricomycetidae</taxon>
        <taxon>Boletales</taxon>
        <taxon>Suillineae</taxon>
        <taxon>Rhizopogonaceae</taxon>
        <taxon>Rhizopogon</taxon>
    </lineage>
</organism>
<dbReference type="PANTHER" id="PTHR43008:SF4">
    <property type="entry name" value="CHAIN DEHYDROGENASE, PUTATIVE (AFU_ORTHOLOGUE AFUA_4G08710)-RELATED"/>
    <property type="match status" value="1"/>
</dbReference>
<evidence type="ECO:0000313" key="5">
    <source>
        <dbReference type="Proteomes" id="UP000092154"/>
    </source>
</evidence>
<name>A0A1B7MW81_9AGAM</name>
<dbReference type="STRING" id="1314800.A0A1B7MW81"/>
<accession>A0A1B7MW81</accession>
<dbReference type="InterPro" id="IPR036291">
    <property type="entry name" value="NAD(P)-bd_dom_sf"/>
</dbReference>
<dbReference type="PANTHER" id="PTHR43008">
    <property type="entry name" value="BENZIL REDUCTASE"/>
    <property type="match status" value="1"/>
</dbReference>
<dbReference type="Gene3D" id="3.40.50.720">
    <property type="entry name" value="NAD(P)-binding Rossmann-like Domain"/>
    <property type="match status" value="1"/>
</dbReference>
<keyword evidence="2" id="KW-0521">NADP</keyword>